<name>A0ACB8RZW2_9AGAM</name>
<comment type="caution">
    <text evidence="1">The sequence shown here is derived from an EMBL/GenBank/DDBJ whole genome shotgun (WGS) entry which is preliminary data.</text>
</comment>
<proteinExistence type="predicted"/>
<organism evidence="1 2">
    <name type="scientific">Auriscalpium vulgare</name>
    <dbReference type="NCBI Taxonomy" id="40419"/>
    <lineage>
        <taxon>Eukaryota</taxon>
        <taxon>Fungi</taxon>
        <taxon>Dikarya</taxon>
        <taxon>Basidiomycota</taxon>
        <taxon>Agaricomycotina</taxon>
        <taxon>Agaricomycetes</taxon>
        <taxon>Russulales</taxon>
        <taxon>Auriscalpiaceae</taxon>
        <taxon>Auriscalpium</taxon>
    </lineage>
</organism>
<reference evidence="1" key="2">
    <citation type="journal article" date="2022" name="New Phytol.">
        <title>Evolutionary transition to the ectomycorrhizal habit in the genomes of a hyperdiverse lineage of mushroom-forming fungi.</title>
        <authorList>
            <person name="Looney B."/>
            <person name="Miyauchi S."/>
            <person name="Morin E."/>
            <person name="Drula E."/>
            <person name="Courty P.E."/>
            <person name="Kohler A."/>
            <person name="Kuo A."/>
            <person name="LaButti K."/>
            <person name="Pangilinan J."/>
            <person name="Lipzen A."/>
            <person name="Riley R."/>
            <person name="Andreopoulos W."/>
            <person name="He G."/>
            <person name="Johnson J."/>
            <person name="Nolan M."/>
            <person name="Tritt A."/>
            <person name="Barry K.W."/>
            <person name="Grigoriev I.V."/>
            <person name="Nagy L.G."/>
            <person name="Hibbett D."/>
            <person name="Henrissat B."/>
            <person name="Matheny P.B."/>
            <person name="Labbe J."/>
            <person name="Martin F.M."/>
        </authorList>
    </citation>
    <scope>NUCLEOTIDE SEQUENCE</scope>
    <source>
        <strain evidence="1">FP105234-sp</strain>
    </source>
</reference>
<sequence length="70" mass="6695">MSGKRGASNKTSQADASRIQSTQAKGGQGTGKASFAARSQGAAAKNANAAGAGKPAAKATPAVPSSPPKK</sequence>
<protein>
    <submittedName>
        <fullName evidence="1">Uncharacterized protein</fullName>
    </submittedName>
</protein>
<reference evidence="1" key="1">
    <citation type="submission" date="2021-02" db="EMBL/GenBank/DDBJ databases">
        <authorList>
            <consortium name="DOE Joint Genome Institute"/>
            <person name="Ahrendt S."/>
            <person name="Looney B.P."/>
            <person name="Miyauchi S."/>
            <person name="Morin E."/>
            <person name="Drula E."/>
            <person name="Courty P.E."/>
            <person name="Chicoki N."/>
            <person name="Fauchery L."/>
            <person name="Kohler A."/>
            <person name="Kuo A."/>
            <person name="Labutti K."/>
            <person name="Pangilinan J."/>
            <person name="Lipzen A."/>
            <person name="Riley R."/>
            <person name="Andreopoulos W."/>
            <person name="He G."/>
            <person name="Johnson J."/>
            <person name="Barry K.W."/>
            <person name="Grigoriev I.V."/>
            <person name="Nagy L."/>
            <person name="Hibbett D."/>
            <person name="Henrissat B."/>
            <person name="Matheny P.B."/>
            <person name="Labbe J."/>
            <person name="Martin F."/>
        </authorList>
    </citation>
    <scope>NUCLEOTIDE SEQUENCE</scope>
    <source>
        <strain evidence="1">FP105234-sp</strain>
    </source>
</reference>
<keyword evidence="2" id="KW-1185">Reference proteome</keyword>
<accession>A0ACB8RZW2</accession>
<evidence type="ECO:0000313" key="2">
    <source>
        <dbReference type="Proteomes" id="UP000814033"/>
    </source>
</evidence>
<evidence type="ECO:0000313" key="1">
    <source>
        <dbReference type="EMBL" id="KAI0049141.1"/>
    </source>
</evidence>
<dbReference type="Proteomes" id="UP000814033">
    <property type="component" value="Unassembled WGS sequence"/>
</dbReference>
<dbReference type="EMBL" id="MU275877">
    <property type="protein sequence ID" value="KAI0049141.1"/>
    <property type="molecule type" value="Genomic_DNA"/>
</dbReference>
<gene>
    <name evidence="1" type="ORF">FA95DRAFT_1604671</name>
</gene>